<dbReference type="EMBL" id="FOIM01000041">
    <property type="protein sequence ID" value="SEU16971.1"/>
    <property type="molecule type" value="Genomic_DNA"/>
</dbReference>
<dbReference type="AlphaFoldDB" id="A0A1I0K0F0"/>
<proteinExistence type="predicted"/>
<dbReference type="Proteomes" id="UP000198508">
    <property type="component" value="Unassembled WGS sequence"/>
</dbReference>
<evidence type="ECO:0000313" key="3">
    <source>
        <dbReference type="Proteomes" id="UP000198508"/>
    </source>
</evidence>
<evidence type="ECO:0000313" key="2">
    <source>
        <dbReference type="EMBL" id="SEU16971.1"/>
    </source>
</evidence>
<sequence>MGDRERSGVYSAEAVLGRLVEKDKLYQEYRKAMEAAGDTAEPMRYVNENGRTVAADTSMEAVAGRRKEYEKMLEGPKGEQTRTKVSLQSLSGEERGRPERRRLRETERNISRDLNREKPVTLSRERGMGR</sequence>
<feature type="compositionally biased region" description="Basic and acidic residues" evidence="1">
    <location>
        <begin position="92"/>
        <end position="130"/>
    </location>
</feature>
<keyword evidence="3" id="KW-1185">Reference proteome</keyword>
<accession>A0A1I0K0F0</accession>
<name>A0A1I0K0F0_9FIRM</name>
<feature type="compositionally biased region" description="Basic and acidic residues" evidence="1">
    <location>
        <begin position="68"/>
        <end position="82"/>
    </location>
</feature>
<organism evidence="2 3">
    <name type="scientific">Enterocloster lavalensis</name>
    <dbReference type="NCBI Taxonomy" id="460384"/>
    <lineage>
        <taxon>Bacteria</taxon>
        <taxon>Bacillati</taxon>
        <taxon>Bacillota</taxon>
        <taxon>Clostridia</taxon>
        <taxon>Lachnospirales</taxon>
        <taxon>Lachnospiraceae</taxon>
        <taxon>Enterocloster</taxon>
    </lineage>
</organism>
<dbReference type="STRING" id="460384.SAMN05216313_14112"/>
<protein>
    <submittedName>
        <fullName evidence="2">Uncharacterized protein</fullName>
    </submittedName>
</protein>
<dbReference type="RefSeq" id="WP_139201228.1">
    <property type="nucleotide sequence ID" value="NZ_CATZMQ010000009.1"/>
</dbReference>
<feature type="region of interest" description="Disordered" evidence="1">
    <location>
        <begin position="68"/>
        <end position="130"/>
    </location>
</feature>
<evidence type="ECO:0000256" key="1">
    <source>
        <dbReference type="SAM" id="MobiDB-lite"/>
    </source>
</evidence>
<reference evidence="3" key="1">
    <citation type="submission" date="2016-10" db="EMBL/GenBank/DDBJ databases">
        <authorList>
            <person name="Varghese N."/>
            <person name="Submissions S."/>
        </authorList>
    </citation>
    <scope>NUCLEOTIDE SEQUENCE [LARGE SCALE GENOMIC DNA]</scope>
    <source>
        <strain evidence="3">NLAE-zl-G277</strain>
    </source>
</reference>
<gene>
    <name evidence="2" type="ORF">SAMN05216313_14112</name>
</gene>